<feature type="transmembrane region" description="Helical" evidence="1">
    <location>
        <begin position="125"/>
        <end position="144"/>
    </location>
</feature>
<sequence length="288" mass="32061">MIFAFASANAAMAYAAGPFDIRSRAGYLVAGFMLVWLVFFHMRLFDDIKDYETDKLVNKERPLPRGVLSVNEFGAGILVCVLSEIVLSASLGFKIFSTYALVLGFTLIMRQEFFIGDWMRPKMELYAATHTFSASMLGLLIYSILKDASIVEIPAAYLYIALGNWFVFNVFEFGRKTFSLKEEREGVDSYSLRLSPFGAFALLAVNIFFAFFMLHLSAANITAAAAGKGPQLMPMLISTAIVSFMVICAGMVYSRKPSDFNAKFYRGAVSFYLVAYHLAITINGVIYL</sequence>
<dbReference type="Proteomes" id="UP000178735">
    <property type="component" value="Unassembled WGS sequence"/>
</dbReference>
<organism evidence="2 3">
    <name type="scientific">Candidatus Wallbacteria bacterium GWC2_49_35</name>
    <dbReference type="NCBI Taxonomy" id="1817813"/>
    <lineage>
        <taxon>Bacteria</taxon>
        <taxon>Candidatus Walliibacteriota</taxon>
    </lineage>
</organism>
<keyword evidence="1" id="KW-0812">Transmembrane</keyword>
<name>A0A1F7X2J6_9BACT</name>
<dbReference type="AlphaFoldDB" id="A0A1F7X2J6"/>
<proteinExistence type="predicted"/>
<dbReference type="InterPro" id="IPR044878">
    <property type="entry name" value="UbiA_sf"/>
</dbReference>
<evidence type="ECO:0000313" key="3">
    <source>
        <dbReference type="Proteomes" id="UP000178735"/>
    </source>
</evidence>
<feature type="transmembrane region" description="Helical" evidence="1">
    <location>
        <begin position="235"/>
        <end position="253"/>
    </location>
</feature>
<feature type="transmembrane region" description="Helical" evidence="1">
    <location>
        <begin position="194"/>
        <end position="215"/>
    </location>
</feature>
<evidence type="ECO:0008006" key="4">
    <source>
        <dbReference type="Google" id="ProtNLM"/>
    </source>
</evidence>
<feature type="transmembrane region" description="Helical" evidence="1">
    <location>
        <begin position="265"/>
        <end position="287"/>
    </location>
</feature>
<keyword evidence="1" id="KW-1133">Transmembrane helix</keyword>
<protein>
    <recommendedName>
        <fullName evidence="4">Manganese transporter permease</fullName>
    </recommendedName>
</protein>
<reference evidence="2 3" key="1">
    <citation type="journal article" date="2016" name="Nat. Commun.">
        <title>Thousands of microbial genomes shed light on interconnected biogeochemical processes in an aquifer system.</title>
        <authorList>
            <person name="Anantharaman K."/>
            <person name="Brown C.T."/>
            <person name="Hug L.A."/>
            <person name="Sharon I."/>
            <person name="Castelle C.J."/>
            <person name="Probst A.J."/>
            <person name="Thomas B.C."/>
            <person name="Singh A."/>
            <person name="Wilkins M.J."/>
            <person name="Karaoz U."/>
            <person name="Brodie E.L."/>
            <person name="Williams K.H."/>
            <person name="Hubbard S.S."/>
            <person name="Banfield J.F."/>
        </authorList>
    </citation>
    <scope>NUCLEOTIDE SEQUENCE [LARGE SCALE GENOMIC DNA]</scope>
</reference>
<evidence type="ECO:0000256" key="1">
    <source>
        <dbReference type="SAM" id="Phobius"/>
    </source>
</evidence>
<feature type="transmembrane region" description="Helical" evidence="1">
    <location>
        <begin position="156"/>
        <end position="174"/>
    </location>
</feature>
<dbReference type="STRING" id="1817813.A2008_09300"/>
<feature type="transmembrane region" description="Helical" evidence="1">
    <location>
        <begin position="25"/>
        <end position="45"/>
    </location>
</feature>
<comment type="caution">
    <text evidence="2">The sequence shown here is derived from an EMBL/GenBank/DDBJ whole genome shotgun (WGS) entry which is preliminary data.</text>
</comment>
<keyword evidence="1" id="KW-0472">Membrane</keyword>
<feature type="transmembrane region" description="Helical" evidence="1">
    <location>
        <begin position="95"/>
        <end position="113"/>
    </location>
</feature>
<accession>A0A1F7X2J6</accession>
<dbReference type="EMBL" id="MGFH01000007">
    <property type="protein sequence ID" value="OGM08598.1"/>
    <property type="molecule type" value="Genomic_DNA"/>
</dbReference>
<dbReference type="Gene3D" id="1.10.357.140">
    <property type="entry name" value="UbiA prenyltransferase"/>
    <property type="match status" value="1"/>
</dbReference>
<evidence type="ECO:0000313" key="2">
    <source>
        <dbReference type="EMBL" id="OGM08598.1"/>
    </source>
</evidence>
<gene>
    <name evidence="2" type="ORF">A2008_09300</name>
</gene>